<organism evidence="3 4">
    <name type="scientific">Prorocentrum cordatum</name>
    <dbReference type="NCBI Taxonomy" id="2364126"/>
    <lineage>
        <taxon>Eukaryota</taxon>
        <taxon>Sar</taxon>
        <taxon>Alveolata</taxon>
        <taxon>Dinophyceae</taxon>
        <taxon>Prorocentrales</taxon>
        <taxon>Prorocentraceae</taxon>
        <taxon>Prorocentrum</taxon>
    </lineage>
</organism>
<dbReference type="Proteomes" id="UP001189429">
    <property type="component" value="Unassembled WGS sequence"/>
</dbReference>
<proteinExistence type="predicted"/>
<evidence type="ECO:0000313" key="3">
    <source>
        <dbReference type="EMBL" id="CAK0893596.1"/>
    </source>
</evidence>
<keyword evidence="2" id="KW-0812">Transmembrane</keyword>
<protein>
    <submittedName>
        <fullName evidence="3">Uncharacterized protein</fullName>
    </submittedName>
</protein>
<evidence type="ECO:0000313" key="4">
    <source>
        <dbReference type="Proteomes" id="UP001189429"/>
    </source>
</evidence>
<keyword evidence="2" id="KW-1133">Transmembrane helix</keyword>
<name>A0ABN9X2S6_9DINO</name>
<accession>A0ABN9X2S6</accession>
<keyword evidence="4" id="KW-1185">Reference proteome</keyword>
<sequence>VFGVTSVVSVLAYLWIWVVLEGTSPQQVDLLEGMLTLAMLGVLVVAAFLVDKGWLWHACARARPAVAEVFGPAGVEDEPGQAQAGQLPWAAQKSAGRGRSRPAAAVDLGEGECCGCVDGDQCSTGRGMVLAVAMQGV</sequence>
<gene>
    <name evidence="3" type="ORF">PCOR1329_LOCUS72866</name>
</gene>
<keyword evidence="2" id="KW-0472">Membrane</keyword>
<evidence type="ECO:0000256" key="1">
    <source>
        <dbReference type="SAM" id="MobiDB-lite"/>
    </source>
</evidence>
<reference evidence="3" key="1">
    <citation type="submission" date="2023-10" db="EMBL/GenBank/DDBJ databases">
        <authorList>
            <person name="Chen Y."/>
            <person name="Shah S."/>
            <person name="Dougan E. K."/>
            <person name="Thang M."/>
            <person name="Chan C."/>
        </authorList>
    </citation>
    <scope>NUCLEOTIDE SEQUENCE [LARGE SCALE GENOMIC DNA]</scope>
</reference>
<dbReference type="EMBL" id="CAUYUJ010019771">
    <property type="protein sequence ID" value="CAK0893596.1"/>
    <property type="molecule type" value="Genomic_DNA"/>
</dbReference>
<feature type="region of interest" description="Disordered" evidence="1">
    <location>
        <begin position="77"/>
        <end position="98"/>
    </location>
</feature>
<evidence type="ECO:0000256" key="2">
    <source>
        <dbReference type="SAM" id="Phobius"/>
    </source>
</evidence>
<feature type="transmembrane region" description="Helical" evidence="2">
    <location>
        <begin position="30"/>
        <end position="50"/>
    </location>
</feature>
<feature type="non-terminal residue" evidence="3">
    <location>
        <position position="1"/>
    </location>
</feature>
<comment type="caution">
    <text evidence="3">The sequence shown here is derived from an EMBL/GenBank/DDBJ whole genome shotgun (WGS) entry which is preliminary data.</text>
</comment>